<comment type="caution">
    <text evidence="3">The sequence shown here is derived from an EMBL/GenBank/DDBJ whole genome shotgun (WGS) entry which is preliminary data.</text>
</comment>
<dbReference type="Pfam" id="PF00582">
    <property type="entry name" value="Usp"/>
    <property type="match status" value="2"/>
</dbReference>
<proteinExistence type="inferred from homology"/>
<feature type="domain" description="UspA" evidence="2">
    <location>
        <begin position="4"/>
        <end position="50"/>
    </location>
</feature>
<dbReference type="PRINTS" id="PR01438">
    <property type="entry name" value="UNVRSLSTRESS"/>
</dbReference>
<comment type="similarity">
    <text evidence="1">Belongs to the universal stress protein A family.</text>
</comment>
<dbReference type="RefSeq" id="WP_378934127.1">
    <property type="nucleotide sequence ID" value="NZ_JBHLVO010000008.1"/>
</dbReference>
<accession>A0ABV6GEN2</accession>
<dbReference type="InterPro" id="IPR014729">
    <property type="entry name" value="Rossmann-like_a/b/a_fold"/>
</dbReference>
<feature type="domain" description="UspA" evidence="2">
    <location>
        <begin position="97"/>
        <end position="170"/>
    </location>
</feature>
<evidence type="ECO:0000313" key="4">
    <source>
        <dbReference type="Proteomes" id="UP001589854"/>
    </source>
</evidence>
<dbReference type="InterPro" id="IPR006015">
    <property type="entry name" value="Universal_stress_UspA"/>
</dbReference>
<dbReference type="InterPro" id="IPR006016">
    <property type="entry name" value="UspA"/>
</dbReference>
<dbReference type="CDD" id="cd00293">
    <property type="entry name" value="USP-like"/>
    <property type="match status" value="1"/>
</dbReference>
<organism evidence="3 4">
    <name type="scientific">Metabacillus herbersteinensis</name>
    <dbReference type="NCBI Taxonomy" id="283816"/>
    <lineage>
        <taxon>Bacteria</taxon>
        <taxon>Bacillati</taxon>
        <taxon>Bacillota</taxon>
        <taxon>Bacilli</taxon>
        <taxon>Bacillales</taxon>
        <taxon>Bacillaceae</taxon>
        <taxon>Metabacillus</taxon>
    </lineage>
</organism>
<reference evidence="3 4" key="1">
    <citation type="submission" date="2024-09" db="EMBL/GenBank/DDBJ databases">
        <authorList>
            <person name="Sun Q."/>
            <person name="Mori K."/>
        </authorList>
    </citation>
    <scope>NUCLEOTIDE SEQUENCE [LARGE SCALE GENOMIC DNA]</scope>
    <source>
        <strain evidence="3 4">CCM 7228</strain>
    </source>
</reference>
<protein>
    <submittedName>
        <fullName evidence="3">Universal stress protein</fullName>
    </submittedName>
</protein>
<sequence length="170" mass="18446">MSTFEHVVCAYDGTENSKDALKLAINVSKQLSSTLSVVHVLQEKKRSAYRSADNIQVIPIGGYGTDGLLNSPTTGYVHDNVEQENVDITENTAIQLTSEARQILENNNSAADIKLLEGDASEAIVFFAEEHKADLIVMGSRDISGLKKLLYGSVSEKVSKHSNIPVLIAK</sequence>
<dbReference type="Gene3D" id="3.40.50.620">
    <property type="entry name" value="HUPs"/>
    <property type="match status" value="1"/>
</dbReference>
<evidence type="ECO:0000313" key="3">
    <source>
        <dbReference type="EMBL" id="MFC0272130.1"/>
    </source>
</evidence>
<dbReference type="SUPFAM" id="SSF52402">
    <property type="entry name" value="Adenine nucleotide alpha hydrolases-like"/>
    <property type="match status" value="1"/>
</dbReference>
<gene>
    <name evidence="3" type="ORF">ACFFIX_11770</name>
</gene>
<dbReference type="PANTHER" id="PTHR46268:SF6">
    <property type="entry name" value="UNIVERSAL STRESS PROTEIN UP12"/>
    <property type="match status" value="1"/>
</dbReference>
<evidence type="ECO:0000256" key="1">
    <source>
        <dbReference type="ARBA" id="ARBA00008791"/>
    </source>
</evidence>
<evidence type="ECO:0000259" key="2">
    <source>
        <dbReference type="Pfam" id="PF00582"/>
    </source>
</evidence>
<keyword evidence="4" id="KW-1185">Reference proteome</keyword>
<dbReference type="Proteomes" id="UP001589854">
    <property type="component" value="Unassembled WGS sequence"/>
</dbReference>
<dbReference type="EMBL" id="JBHLVO010000008">
    <property type="protein sequence ID" value="MFC0272130.1"/>
    <property type="molecule type" value="Genomic_DNA"/>
</dbReference>
<dbReference type="PANTHER" id="PTHR46268">
    <property type="entry name" value="STRESS RESPONSE PROTEIN NHAX"/>
    <property type="match status" value="1"/>
</dbReference>
<name>A0ABV6GEN2_9BACI</name>